<sequence length="10" mass="1055">MTPTALPLVL</sequence>
<dbReference type="EMBL" id="GBRH01251344">
    <property type="protein sequence ID" value="JAD46551.1"/>
    <property type="molecule type" value="Transcribed_RNA"/>
</dbReference>
<protein>
    <submittedName>
        <fullName evidence="1">Uncharacterized protein</fullName>
    </submittedName>
</protein>
<proteinExistence type="predicted"/>
<accession>A0A0A9A633</accession>
<name>A0A0A9A633_ARUDO</name>
<organism evidence="1">
    <name type="scientific">Arundo donax</name>
    <name type="common">Giant reed</name>
    <name type="synonym">Donax arundinaceus</name>
    <dbReference type="NCBI Taxonomy" id="35708"/>
    <lineage>
        <taxon>Eukaryota</taxon>
        <taxon>Viridiplantae</taxon>
        <taxon>Streptophyta</taxon>
        <taxon>Embryophyta</taxon>
        <taxon>Tracheophyta</taxon>
        <taxon>Spermatophyta</taxon>
        <taxon>Magnoliopsida</taxon>
        <taxon>Liliopsida</taxon>
        <taxon>Poales</taxon>
        <taxon>Poaceae</taxon>
        <taxon>PACMAD clade</taxon>
        <taxon>Arundinoideae</taxon>
        <taxon>Arundineae</taxon>
        <taxon>Arundo</taxon>
    </lineage>
</organism>
<reference evidence="1" key="1">
    <citation type="submission" date="2014-09" db="EMBL/GenBank/DDBJ databases">
        <authorList>
            <person name="Magalhaes I.L.F."/>
            <person name="Oliveira U."/>
            <person name="Santos F.R."/>
            <person name="Vidigal T.H.D.A."/>
            <person name="Brescovit A.D."/>
            <person name="Santos A.J."/>
        </authorList>
    </citation>
    <scope>NUCLEOTIDE SEQUENCE</scope>
    <source>
        <tissue evidence="1">Shoot tissue taken approximately 20 cm above the soil surface</tissue>
    </source>
</reference>
<evidence type="ECO:0000313" key="1">
    <source>
        <dbReference type="EMBL" id="JAD46551.1"/>
    </source>
</evidence>
<reference evidence="1" key="2">
    <citation type="journal article" date="2015" name="Data Brief">
        <title>Shoot transcriptome of the giant reed, Arundo donax.</title>
        <authorList>
            <person name="Barrero R.A."/>
            <person name="Guerrero F.D."/>
            <person name="Moolhuijzen P."/>
            <person name="Goolsby J.A."/>
            <person name="Tidwell J."/>
            <person name="Bellgard S.E."/>
            <person name="Bellgard M.I."/>
        </authorList>
    </citation>
    <scope>NUCLEOTIDE SEQUENCE</scope>
    <source>
        <tissue evidence="1">Shoot tissue taken approximately 20 cm above the soil surface</tissue>
    </source>
</reference>